<dbReference type="KEGG" id="ncu:F0U83_13370"/>
<dbReference type="OrthoDB" id="9761985at2"/>
<dbReference type="PANTHER" id="PTHR43317">
    <property type="entry name" value="THERMOSPERMINE SYNTHASE ACAULIS5"/>
    <property type="match status" value="1"/>
</dbReference>
<proteinExistence type="predicted"/>
<name>A0A5P1RDA6_9GAMM</name>
<dbReference type="GO" id="GO:0006596">
    <property type="term" value="P:polyamine biosynthetic process"/>
    <property type="evidence" value="ECO:0007669"/>
    <property type="project" value="UniProtKB-KW"/>
</dbReference>
<dbReference type="InterPro" id="IPR007848">
    <property type="entry name" value="Small_mtfrase_dom"/>
</dbReference>
<accession>A0A5P1RDA6</accession>
<sequence>MSLSGKEIHRSYDEWGPIRVMDDGNKRYLAFGDTDEQSAWLKSEPTVPQHEYARAMLLVLLFCDPKRSLSLGLGAGALNSCLHANYPSLKQEVVELRSGVIDIAYKYFQFPRSKRIALHHMDAYEYLMAVEGKKVDLLFTDIYTEEGLDEQQLQPDFIHECHQRLKPNGWLVMNCWRDHRGTATLECLKSLFADIRSCQTQSGNWIIYAGKQRNTETLKQLKVRARDLGQQLGFSFSTPLSKLKEHS</sequence>
<evidence type="ECO:0000259" key="4">
    <source>
        <dbReference type="Pfam" id="PF05175"/>
    </source>
</evidence>
<dbReference type="AlphaFoldDB" id="A0A5P1RDA6"/>
<dbReference type="Pfam" id="PF05175">
    <property type="entry name" value="MTS"/>
    <property type="match status" value="1"/>
</dbReference>
<dbReference type="RefSeq" id="WP_138986730.1">
    <property type="nucleotide sequence ID" value="NZ_CP043869.1"/>
</dbReference>
<dbReference type="InterPro" id="IPR029063">
    <property type="entry name" value="SAM-dependent_MTases_sf"/>
</dbReference>
<dbReference type="GO" id="GO:0032259">
    <property type="term" value="P:methylation"/>
    <property type="evidence" value="ECO:0007669"/>
    <property type="project" value="UniProtKB-KW"/>
</dbReference>
<dbReference type="SUPFAM" id="SSF53335">
    <property type="entry name" value="S-adenosyl-L-methionine-dependent methyltransferases"/>
    <property type="match status" value="1"/>
</dbReference>
<reference evidence="5 6" key="1">
    <citation type="journal article" date="2019" name="Biochem. Eng. J.">
        <title>Metabolic engineering of the marine bacteria Neptunomonas concharum for the production of acetoin and meso-2,3-butanediol from acetate.</title>
        <authorList>
            <person name="Li W."/>
            <person name="Pu N."/>
            <person name="Liu C.-X."/>
            <person name="Yuan Q.-P."/>
            <person name="Li Z.-J."/>
        </authorList>
    </citation>
    <scope>NUCLEOTIDE SEQUENCE [LARGE SCALE GENOMIC DNA]</scope>
    <source>
        <strain evidence="5 6">JCM17730</strain>
    </source>
</reference>
<feature type="domain" description="Methyltransferase small" evidence="4">
    <location>
        <begin position="65"/>
        <end position="206"/>
    </location>
</feature>
<keyword evidence="3" id="KW-0620">Polyamine biosynthesis</keyword>
<keyword evidence="6" id="KW-1185">Reference proteome</keyword>
<keyword evidence="5" id="KW-0808">Transferase</keyword>
<gene>
    <name evidence="5" type="ORF">F0U83_13370</name>
</gene>
<evidence type="ECO:0000256" key="2">
    <source>
        <dbReference type="ARBA" id="ARBA00022691"/>
    </source>
</evidence>
<evidence type="ECO:0000313" key="6">
    <source>
        <dbReference type="Proteomes" id="UP000324760"/>
    </source>
</evidence>
<dbReference type="Proteomes" id="UP000324760">
    <property type="component" value="Chromosome"/>
</dbReference>
<dbReference type="Gene3D" id="3.40.50.150">
    <property type="entry name" value="Vaccinia Virus protein VP39"/>
    <property type="match status" value="1"/>
</dbReference>
<dbReference type="PANTHER" id="PTHR43317:SF1">
    <property type="entry name" value="THERMOSPERMINE SYNTHASE ACAULIS5"/>
    <property type="match status" value="1"/>
</dbReference>
<evidence type="ECO:0000256" key="3">
    <source>
        <dbReference type="ARBA" id="ARBA00023115"/>
    </source>
</evidence>
<dbReference type="CDD" id="cd02440">
    <property type="entry name" value="AdoMet_MTases"/>
    <property type="match status" value="1"/>
</dbReference>
<protein>
    <submittedName>
        <fullName evidence="5">Methyltransferase</fullName>
    </submittedName>
</protein>
<organism evidence="5 6">
    <name type="scientific">Neptunomonas concharum</name>
    <dbReference type="NCBI Taxonomy" id="1031538"/>
    <lineage>
        <taxon>Bacteria</taxon>
        <taxon>Pseudomonadati</taxon>
        <taxon>Pseudomonadota</taxon>
        <taxon>Gammaproteobacteria</taxon>
        <taxon>Oceanospirillales</taxon>
        <taxon>Oceanospirillaceae</taxon>
        <taxon>Neptunomonas</taxon>
    </lineage>
</organism>
<keyword evidence="2" id="KW-0949">S-adenosyl-L-methionine</keyword>
<keyword evidence="1 5" id="KW-0489">Methyltransferase</keyword>
<evidence type="ECO:0000256" key="1">
    <source>
        <dbReference type="ARBA" id="ARBA00022603"/>
    </source>
</evidence>
<dbReference type="GO" id="GO:0008168">
    <property type="term" value="F:methyltransferase activity"/>
    <property type="evidence" value="ECO:0007669"/>
    <property type="project" value="UniProtKB-KW"/>
</dbReference>
<evidence type="ECO:0000313" key="5">
    <source>
        <dbReference type="EMBL" id="QEQ97630.1"/>
    </source>
</evidence>
<dbReference type="EMBL" id="CP043869">
    <property type="protein sequence ID" value="QEQ97630.1"/>
    <property type="molecule type" value="Genomic_DNA"/>
</dbReference>